<proteinExistence type="predicted"/>
<reference evidence="1" key="1">
    <citation type="submission" date="2018-05" db="EMBL/GenBank/DDBJ databases">
        <authorList>
            <person name="Lanie J.A."/>
            <person name="Ng W.-L."/>
            <person name="Kazmierczak K.M."/>
            <person name="Andrzejewski T.M."/>
            <person name="Davidsen T.M."/>
            <person name="Wayne K.J."/>
            <person name="Tettelin H."/>
            <person name="Glass J.I."/>
            <person name="Rusch D."/>
            <person name="Podicherti R."/>
            <person name="Tsui H.-C.T."/>
            <person name="Winkler M.E."/>
        </authorList>
    </citation>
    <scope>NUCLEOTIDE SEQUENCE</scope>
</reference>
<dbReference type="EMBL" id="UINC01002304">
    <property type="protein sequence ID" value="SUZ95206.1"/>
    <property type="molecule type" value="Genomic_DNA"/>
</dbReference>
<organism evidence="1">
    <name type="scientific">marine metagenome</name>
    <dbReference type="NCBI Taxonomy" id="408172"/>
    <lineage>
        <taxon>unclassified sequences</taxon>
        <taxon>metagenomes</taxon>
        <taxon>ecological metagenomes</taxon>
    </lineage>
</organism>
<protein>
    <submittedName>
        <fullName evidence="1">Uncharacterized protein</fullName>
    </submittedName>
</protein>
<gene>
    <name evidence="1" type="ORF">METZ01_LOCUS48060</name>
</gene>
<dbReference type="AlphaFoldDB" id="A0A381RTK1"/>
<accession>A0A381RTK1</accession>
<sequence>MGLATVIIKKDGPVEPTGHVVEAKPPIPQKISLTVPFSIAYFRYTLKPQNSGGT</sequence>
<evidence type="ECO:0000313" key="1">
    <source>
        <dbReference type="EMBL" id="SUZ95206.1"/>
    </source>
</evidence>
<name>A0A381RTK1_9ZZZZ</name>